<evidence type="ECO:0000313" key="14">
    <source>
        <dbReference type="Proteomes" id="UP000186141"/>
    </source>
</evidence>
<dbReference type="GO" id="GO:0005886">
    <property type="term" value="C:plasma membrane"/>
    <property type="evidence" value="ECO:0007669"/>
    <property type="project" value="UniProtKB-SubCell"/>
</dbReference>
<evidence type="ECO:0000256" key="1">
    <source>
        <dbReference type="ARBA" id="ARBA00002442"/>
    </source>
</evidence>
<dbReference type="Proteomes" id="UP000186141">
    <property type="component" value="Unassembled WGS sequence"/>
</dbReference>
<keyword evidence="8 12" id="KW-0812">Transmembrane</keyword>
<evidence type="ECO:0000256" key="8">
    <source>
        <dbReference type="ARBA" id="ARBA00022692"/>
    </source>
</evidence>
<dbReference type="InterPro" id="IPR007078">
    <property type="entry name" value="Haem_export_protD_CcmD"/>
</dbReference>
<dbReference type="EMBL" id="FTOT01000001">
    <property type="protein sequence ID" value="SIS67464.1"/>
    <property type="molecule type" value="Genomic_DNA"/>
</dbReference>
<keyword evidence="9 12" id="KW-0201">Cytochrome c-type biogenesis</keyword>
<organism evidence="13 14">
    <name type="scientific">Gemmobacter megaterium</name>
    <dbReference type="NCBI Taxonomy" id="1086013"/>
    <lineage>
        <taxon>Bacteria</taxon>
        <taxon>Pseudomonadati</taxon>
        <taxon>Pseudomonadota</taxon>
        <taxon>Alphaproteobacteria</taxon>
        <taxon>Rhodobacterales</taxon>
        <taxon>Paracoccaceae</taxon>
        <taxon>Gemmobacter</taxon>
    </lineage>
</organism>
<evidence type="ECO:0000256" key="6">
    <source>
        <dbReference type="ARBA" id="ARBA00022475"/>
    </source>
</evidence>
<evidence type="ECO:0000256" key="11">
    <source>
        <dbReference type="ARBA" id="ARBA00023136"/>
    </source>
</evidence>
<keyword evidence="7 12" id="KW-0997">Cell inner membrane</keyword>
<gene>
    <name evidence="13" type="ORF">SAMN05421774_101826</name>
</gene>
<feature type="transmembrane region" description="Helical" evidence="12">
    <location>
        <begin position="12"/>
        <end position="32"/>
    </location>
</feature>
<sequence length="54" mass="5806">MMPELGKYATVVLSSYAVSLGFLAVLVGLTLWRAARVKAALREIEARQGKVGDV</sequence>
<accession>A0A1N7L0X3</accession>
<dbReference type="STRING" id="1086013.SAMN05421774_101826"/>
<evidence type="ECO:0000256" key="5">
    <source>
        <dbReference type="ARBA" id="ARBA00022448"/>
    </source>
</evidence>
<evidence type="ECO:0000256" key="12">
    <source>
        <dbReference type="RuleBase" id="RU363101"/>
    </source>
</evidence>
<evidence type="ECO:0000313" key="13">
    <source>
        <dbReference type="EMBL" id="SIS67464.1"/>
    </source>
</evidence>
<evidence type="ECO:0000256" key="9">
    <source>
        <dbReference type="ARBA" id="ARBA00022748"/>
    </source>
</evidence>
<evidence type="ECO:0000256" key="2">
    <source>
        <dbReference type="ARBA" id="ARBA00004377"/>
    </source>
</evidence>
<dbReference type="NCBIfam" id="TIGR03141">
    <property type="entry name" value="cytochro_ccmD"/>
    <property type="match status" value="1"/>
</dbReference>
<comment type="function">
    <text evidence="1 12">Required for the export of heme to the periplasm for the biogenesis of c-type cytochromes.</text>
</comment>
<keyword evidence="5 12" id="KW-0813">Transport</keyword>
<keyword evidence="10 12" id="KW-1133">Transmembrane helix</keyword>
<dbReference type="RefSeq" id="WP_076528913.1">
    <property type="nucleotide sequence ID" value="NZ_BMEH01000001.1"/>
</dbReference>
<evidence type="ECO:0000256" key="10">
    <source>
        <dbReference type="ARBA" id="ARBA00022989"/>
    </source>
</evidence>
<name>A0A1N7L0X3_9RHOB</name>
<protein>
    <recommendedName>
        <fullName evidence="4 12">Heme exporter protein D</fullName>
    </recommendedName>
</protein>
<dbReference type="Pfam" id="PF04995">
    <property type="entry name" value="CcmD"/>
    <property type="match status" value="1"/>
</dbReference>
<comment type="subcellular location">
    <subcellularLocation>
        <location evidence="2 12">Cell inner membrane</location>
        <topology evidence="2 12">Single-pass membrane protein</topology>
    </subcellularLocation>
</comment>
<dbReference type="GO" id="GO:0017004">
    <property type="term" value="P:cytochrome complex assembly"/>
    <property type="evidence" value="ECO:0007669"/>
    <property type="project" value="UniProtKB-KW"/>
</dbReference>
<comment type="similarity">
    <text evidence="3 12">Belongs to the CcmD/CycX/HelD family.</text>
</comment>
<dbReference type="AlphaFoldDB" id="A0A1N7L0X3"/>
<dbReference type="GO" id="GO:0015886">
    <property type="term" value="P:heme transport"/>
    <property type="evidence" value="ECO:0007669"/>
    <property type="project" value="InterPro"/>
</dbReference>
<evidence type="ECO:0000256" key="7">
    <source>
        <dbReference type="ARBA" id="ARBA00022519"/>
    </source>
</evidence>
<proteinExistence type="inferred from homology"/>
<keyword evidence="6 12" id="KW-1003">Cell membrane</keyword>
<reference evidence="13 14" key="1">
    <citation type="submission" date="2017-01" db="EMBL/GenBank/DDBJ databases">
        <authorList>
            <person name="Mah S.A."/>
            <person name="Swanson W.J."/>
            <person name="Moy G.W."/>
            <person name="Vacquier V.D."/>
        </authorList>
    </citation>
    <scope>NUCLEOTIDE SEQUENCE [LARGE SCALE GENOMIC DNA]</scope>
    <source>
        <strain evidence="13 14">DSM 26375</strain>
    </source>
</reference>
<dbReference type="OrthoDB" id="7874534at2"/>
<evidence type="ECO:0000256" key="4">
    <source>
        <dbReference type="ARBA" id="ARBA00016461"/>
    </source>
</evidence>
<keyword evidence="11 12" id="KW-0472">Membrane</keyword>
<evidence type="ECO:0000256" key="3">
    <source>
        <dbReference type="ARBA" id="ARBA00008741"/>
    </source>
</evidence>
<keyword evidence="14" id="KW-1185">Reference proteome</keyword>